<protein>
    <submittedName>
        <fullName evidence="2">Glyoxalase</fullName>
    </submittedName>
</protein>
<evidence type="ECO:0000313" key="3">
    <source>
        <dbReference type="Proteomes" id="UP000230390"/>
    </source>
</evidence>
<dbReference type="AlphaFoldDB" id="A0A2G8TGU0"/>
<dbReference type="PANTHER" id="PTHR34109:SF1">
    <property type="entry name" value="VOC DOMAIN-CONTAINING PROTEIN"/>
    <property type="match status" value="1"/>
</dbReference>
<dbReference type="Gene3D" id="3.30.720.120">
    <property type="match status" value="1"/>
</dbReference>
<dbReference type="InterPro" id="IPR004360">
    <property type="entry name" value="Glyas_Fos-R_dOase_dom"/>
</dbReference>
<dbReference type="PROSITE" id="PS51819">
    <property type="entry name" value="VOC"/>
    <property type="match status" value="1"/>
</dbReference>
<dbReference type="Gene3D" id="3.30.720.110">
    <property type="match status" value="1"/>
</dbReference>
<organism evidence="2 3">
    <name type="scientific">Massilia eurypsychrophila</name>
    <dbReference type="NCBI Taxonomy" id="1485217"/>
    <lineage>
        <taxon>Bacteria</taxon>
        <taxon>Pseudomonadati</taxon>
        <taxon>Pseudomonadota</taxon>
        <taxon>Betaproteobacteria</taxon>
        <taxon>Burkholderiales</taxon>
        <taxon>Oxalobacteraceae</taxon>
        <taxon>Telluria group</taxon>
        <taxon>Massilia</taxon>
    </lineage>
</organism>
<accession>A0A2G8TGU0</accession>
<dbReference type="Proteomes" id="UP000230390">
    <property type="component" value="Unassembled WGS sequence"/>
</dbReference>
<sequence>MSDHPAYAGSSVIPCLRYRDAPRAIDWLCSVFGFVRHLVVEGENGAIAHAQLNSGSGMIMLGSVSNEGAYGKLLVQPEDIGGAQTQTTYLVVADADAVYGRVLEAGAAIVIDIVDEEYGGRGFTCRDLEGHIWSIGTYDPWQQ</sequence>
<reference evidence="2 3" key="1">
    <citation type="submission" date="2017-10" db="EMBL/GenBank/DDBJ databases">
        <title>Massilia psychrophilum sp. nov., a novel purple-pigmented bacterium isolated from Tianshan glacier, Xinjiang Municipality, China.</title>
        <authorList>
            <person name="Wang H."/>
        </authorList>
    </citation>
    <scope>NUCLEOTIDE SEQUENCE [LARGE SCALE GENOMIC DNA]</scope>
    <source>
        <strain evidence="2 3">JCM 30074</strain>
    </source>
</reference>
<dbReference type="RefSeq" id="WP_099788051.1">
    <property type="nucleotide sequence ID" value="NZ_JBHLYV010000031.1"/>
</dbReference>
<gene>
    <name evidence="2" type="ORF">CR105_08710</name>
</gene>
<dbReference type="PANTHER" id="PTHR34109">
    <property type="entry name" value="BNAUNNG04460D PROTEIN-RELATED"/>
    <property type="match status" value="1"/>
</dbReference>
<dbReference type="SUPFAM" id="SSF54593">
    <property type="entry name" value="Glyoxalase/Bleomycin resistance protein/Dihydroxybiphenyl dioxygenase"/>
    <property type="match status" value="1"/>
</dbReference>
<comment type="caution">
    <text evidence="2">The sequence shown here is derived from an EMBL/GenBank/DDBJ whole genome shotgun (WGS) entry which is preliminary data.</text>
</comment>
<name>A0A2G8TGU0_9BURK</name>
<proteinExistence type="predicted"/>
<dbReference type="EMBL" id="PDOC01000004">
    <property type="protein sequence ID" value="PIL45256.1"/>
    <property type="molecule type" value="Genomic_DNA"/>
</dbReference>
<evidence type="ECO:0000313" key="2">
    <source>
        <dbReference type="EMBL" id="PIL45256.1"/>
    </source>
</evidence>
<dbReference type="Pfam" id="PF00903">
    <property type="entry name" value="Glyoxalase"/>
    <property type="match status" value="1"/>
</dbReference>
<dbReference type="OrthoDB" id="9806868at2"/>
<keyword evidence="3" id="KW-1185">Reference proteome</keyword>
<dbReference type="InterPro" id="IPR029068">
    <property type="entry name" value="Glyas_Bleomycin-R_OHBP_Dase"/>
</dbReference>
<feature type="domain" description="VOC" evidence="1">
    <location>
        <begin position="9"/>
        <end position="138"/>
    </location>
</feature>
<dbReference type="InterPro" id="IPR037523">
    <property type="entry name" value="VOC_core"/>
</dbReference>
<evidence type="ECO:0000259" key="1">
    <source>
        <dbReference type="PROSITE" id="PS51819"/>
    </source>
</evidence>